<evidence type="ECO:0000256" key="6">
    <source>
        <dbReference type="SAM" id="Phobius"/>
    </source>
</evidence>
<feature type="compositionally biased region" description="Polar residues" evidence="5">
    <location>
        <begin position="551"/>
        <end position="573"/>
    </location>
</feature>
<feature type="transmembrane region" description="Helical" evidence="6">
    <location>
        <begin position="201"/>
        <end position="221"/>
    </location>
</feature>
<reference evidence="7" key="1">
    <citation type="submission" date="2022-06" db="EMBL/GenBank/DDBJ databases">
        <authorList>
            <consortium name="SYNGENTA / RWTH Aachen University"/>
        </authorList>
    </citation>
    <scope>NUCLEOTIDE SEQUENCE</scope>
</reference>
<keyword evidence="4 6" id="KW-0472">Membrane</keyword>
<feature type="transmembrane region" description="Helical" evidence="6">
    <location>
        <begin position="175"/>
        <end position="194"/>
    </location>
</feature>
<dbReference type="Gene3D" id="1.20.1070.10">
    <property type="entry name" value="Rhodopsin 7-helix transmembrane proteins"/>
    <property type="match status" value="1"/>
</dbReference>
<sequence>MSDQRYPEFPILGSRVIVAIAASLSVLSTTCLFLYVIALVFITHIYPRAIKTRRDTQLSTNISTPSPIDHKGFKNFSYPNRAHTSQTYYHPNKEDGTDNNLSAYSPLRAWAKQRLSFIRTPFGIMFMNLVWADFIQALGFGMNYFWVTQSSLTCGTAHCQKTCTVQGVLIQLGDLASAFSNLMIAIQTFVILTFSWHLPTWITWFSISLIWVPVFVLSFLAPTVMGNWSGPKPFYTWAGDWCWINEEYAPLRLFLHYLWIFIAAFASIALYGHLFLRLQIHFRNSKTMTRNCHHHHQASLGSSPHHHCLHGYHSTGKISRFFHGVKGWAIQKATARCSKCGAGVASSGSISRNNHAHDTFVTNERLDGVVVPLQADQLRKKLERKARAMLMYPIAFIFMILPLSTFRLAALAGHDWGVTAASVCGSIYCLSGFIDVLLFGTTRSIISVPIFSFKSHQRVHPQGATAIIGTNGIGMSSSGLGTRSVGFRVEVIQETVIDLDEPNEGDLHELKKNPNPKHDHHRRMSELNDVLPSDSIIKPVEATHGERYDSMDSQTAGENINQTSNTNIPENTNLTSFLNLDTTSSDLKSETSKPMSRYMFGVADNSSCASTNSNRPMFCFEPDNNQSNYPQILHHESQNFSSHRSEFTDPIPWQKSSS</sequence>
<gene>
    <name evidence="7" type="ORF">PPACK8108_LOCUS25464</name>
</gene>
<evidence type="ECO:0000256" key="4">
    <source>
        <dbReference type="ARBA" id="ARBA00023136"/>
    </source>
</evidence>
<evidence type="ECO:0000256" key="5">
    <source>
        <dbReference type="SAM" id="MobiDB-lite"/>
    </source>
</evidence>
<evidence type="ECO:0000256" key="2">
    <source>
        <dbReference type="ARBA" id="ARBA00022692"/>
    </source>
</evidence>
<feature type="transmembrane region" description="Helical" evidence="6">
    <location>
        <begin position="416"/>
        <end position="439"/>
    </location>
</feature>
<dbReference type="AlphaFoldDB" id="A0AAV0BSW0"/>
<feature type="region of interest" description="Disordered" evidence="5">
    <location>
        <begin position="636"/>
        <end position="658"/>
    </location>
</feature>
<keyword evidence="8" id="KW-1185">Reference proteome</keyword>
<evidence type="ECO:0000313" key="8">
    <source>
        <dbReference type="Proteomes" id="UP001153365"/>
    </source>
</evidence>
<feature type="region of interest" description="Disordered" evidence="5">
    <location>
        <begin position="503"/>
        <end position="522"/>
    </location>
</feature>
<organism evidence="7 8">
    <name type="scientific">Phakopsora pachyrhizi</name>
    <name type="common">Asian soybean rust disease fungus</name>
    <dbReference type="NCBI Taxonomy" id="170000"/>
    <lineage>
        <taxon>Eukaryota</taxon>
        <taxon>Fungi</taxon>
        <taxon>Dikarya</taxon>
        <taxon>Basidiomycota</taxon>
        <taxon>Pucciniomycotina</taxon>
        <taxon>Pucciniomycetes</taxon>
        <taxon>Pucciniales</taxon>
        <taxon>Phakopsoraceae</taxon>
        <taxon>Phakopsora</taxon>
    </lineage>
</organism>
<comment type="caution">
    <text evidence="7">The sequence shown here is derived from an EMBL/GenBank/DDBJ whole genome shotgun (WGS) entry which is preliminary data.</text>
</comment>
<dbReference type="Proteomes" id="UP001153365">
    <property type="component" value="Unassembled WGS sequence"/>
</dbReference>
<dbReference type="SUPFAM" id="SSF81321">
    <property type="entry name" value="Family A G protein-coupled receptor-like"/>
    <property type="match status" value="1"/>
</dbReference>
<feature type="transmembrane region" description="Helical" evidence="6">
    <location>
        <begin position="122"/>
        <end position="146"/>
    </location>
</feature>
<evidence type="ECO:0000313" key="7">
    <source>
        <dbReference type="EMBL" id="CAH7690193.1"/>
    </source>
</evidence>
<dbReference type="GO" id="GO:0004930">
    <property type="term" value="F:G protein-coupled receptor activity"/>
    <property type="evidence" value="ECO:0007669"/>
    <property type="project" value="TreeGrafter"/>
</dbReference>
<proteinExistence type="predicted"/>
<dbReference type="GO" id="GO:0007189">
    <property type="term" value="P:adenylate cyclase-activating G protein-coupled receptor signaling pathway"/>
    <property type="evidence" value="ECO:0007669"/>
    <property type="project" value="TreeGrafter"/>
</dbReference>
<feature type="transmembrane region" description="Helical" evidence="6">
    <location>
        <begin position="16"/>
        <end position="46"/>
    </location>
</feature>
<comment type="subcellular location">
    <subcellularLocation>
        <location evidence="1">Membrane</location>
        <topology evidence="1">Multi-pass membrane protein</topology>
    </subcellularLocation>
</comment>
<evidence type="ECO:0000256" key="3">
    <source>
        <dbReference type="ARBA" id="ARBA00022989"/>
    </source>
</evidence>
<evidence type="ECO:0000256" key="1">
    <source>
        <dbReference type="ARBA" id="ARBA00004141"/>
    </source>
</evidence>
<dbReference type="EMBL" id="CALTRL010006229">
    <property type="protein sequence ID" value="CAH7690193.1"/>
    <property type="molecule type" value="Genomic_DNA"/>
</dbReference>
<accession>A0AAV0BSW0</accession>
<dbReference type="GO" id="GO:0005886">
    <property type="term" value="C:plasma membrane"/>
    <property type="evidence" value="ECO:0007669"/>
    <property type="project" value="TreeGrafter"/>
</dbReference>
<keyword evidence="2 6" id="KW-0812">Transmembrane</keyword>
<feature type="region of interest" description="Disordered" evidence="5">
    <location>
        <begin position="549"/>
        <end position="573"/>
    </location>
</feature>
<protein>
    <submittedName>
        <fullName evidence="7">Expressed protein</fullName>
    </submittedName>
</protein>
<feature type="transmembrane region" description="Helical" evidence="6">
    <location>
        <begin position="257"/>
        <end position="276"/>
    </location>
</feature>
<name>A0AAV0BSW0_PHAPC</name>
<feature type="transmembrane region" description="Helical" evidence="6">
    <location>
        <begin position="389"/>
        <end position="410"/>
    </location>
</feature>
<keyword evidence="3 6" id="KW-1133">Transmembrane helix</keyword>
<feature type="compositionally biased region" description="Basic and acidic residues" evidence="5">
    <location>
        <begin position="636"/>
        <end position="647"/>
    </location>
</feature>
<dbReference type="PANTHER" id="PTHR23112:SF37">
    <property type="entry name" value="G PROTEIN-COUPLED RECEPTOR GPR1"/>
    <property type="match status" value="1"/>
</dbReference>
<dbReference type="PANTHER" id="PTHR23112">
    <property type="entry name" value="G PROTEIN-COUPLED RECEPTOR 157-RELATED"/>
    <property type="match status" value="1"/>
</dbReference>